<feature type="compositionally biased region" description="Low complexity" evidence="1">
    <location>
        <begin position="238"/>
        <end position="261"/>
    </location>
</feature>
<proteinExistence type="predicted"/>
<feature type="compositionally biased region" description="Polar residues" evidence="1">
    <location>
        <begin position="128"/>
        <end position="140"/>
    </location>
</feature>
<dbReference type="InterPro" id="IPR051189">
    <property type="entry name" value="Splicing_assoc_domain"/>
</dbReference>
<evidence type="ECO:0000313" key="2">
    <source>
        <dbReference type="EMBL" id="KAJ8308274.1"/>
    </source>
</evidence>
<dbReference type="Proteomes" id="UP001217089">
    <property type="component" value="Unassembled WGS sequence"/>
</dbReference>
<name>A0ABQ9ESV5_TEGGR</name>
<protein>
    <submittedName>
        <fullName evidence="2">Uncharacterized protein</fullName>
    </submittedName>
</protein>
<feature type="compositionally biased region" description="Polar residues" evidence="1">
    <location>
        <begin position="169"/>
        <end position="202"/>
    </location>
</feature>
<gene>
    <name evidence="2" type="ORF">KUTeg_013148</name>
</gene>
<feature type="region of interest" description="Disordered" evidence="1">
    <location>
        <begin position="128"/>
        <end position="280"/>
    </location>
</feature>
<dbReference type="EMBL" id="JARBDR010000657">
    <property type="protein sequence ID" value="KAJ8308274.1"/>
    <property type="molecule type" value="Genomic_DNA"/>
</dbReference>
<comment type="caution">
    <text evidence="2">The sequence shown here is derived from an EMBL/GenBank/DDBJ whole genome shotgun (WGS) entry which is preliminary data.</text>
</comment>
<feature type="region of interest" description="Disordered" evidence="1">
    <location>
        <begin position="41"/>
        <end position="67"/>
    </location>
</feature>
<evidence type="ECO:0000256" key="1">
    <source>
        <dbReference type="SAM" id="MobiDB-lite"/>
    </source>
</evidence>
<reference evidence="2 3" key="1">
    <citation type="submission" date="2022-12" db="EMBL/GenBank/DDBJ databases">
        <title>Chromosome-level genome of Tegillarca granosa.</title>
        <authorList>
            <person name="Kim J."/>
        </authorList>
    </citation>
    <scope>NUCLEOTIDE SEQUENCE [LARGE SCALE GENOMIC DNA]</scope>
    <source>
        <strain evidence="2">Teg-2019</strain>
        <tissue evidence="2">Adductor muscle</tissue>
    </source>
</reference>
<accession>A0ABQ9ESV5</accession>
<feature type="compositionally biased region" description="Basic residues" evidence="1">
    <location>
        <begin position="145"/>
        <end position="154"/>
    </location>
</feature>
<evidence type="ECO:0000313" key="3">
    <source>
        <dbReference type="Proteomes" id="UP001217089"/>
    </source>
</evidence>
<organism evidence="2 3">
    <name type="scientific">Tegillarca granosa</name>
    <name type="common">Malaysian cockle</name>
    <name type="synonym">Anadara granosa</name>
    <dbReference type="NCBI Taxonomy" id="220873"/>
    <lineage>
        <taxon>Eukaryota</taxon>
        <taxon>Metazoa</taxon>
        <taxon>Spiralia</taxon>
        <taxon>Lophotrochozoa</taxon>
        <taxon>Mollusca</taxon>
        <taxon>Bivalvia</taxon>
        <taxon>Autobranchia</taxon>
        <taxon>Pteriomorphia</taxon>
        <taxon>Arcoida</taxon>
        <taxon>Arcoidea</taxon>
        <taxon>Arcidae</taxon>
        <taxon>Tegillarca</taxon>
    </lineage>
</organism>
<keyword evidence="3" id="KW-1185">Reference proteome</keyword>
<feature type="compositionally biased region" description="Basic and acidic residues" evidence="1">
    <location>
        <begin position="219"/>
        <end position="235"/>
    </location>
</feature>
<dbReference type="PANTHER" id="PTHR14195">
    <property type="entry name" value="G PATCH DOMAIN CONTAINING PROTEIN 2"/>
    <property type="match status" value="1"/>
</dbReference>
<sequence length="382" mass="43215">MMEGHIITEFQNLQVFSKSDILRMDDLVQDLASALEETARCTRSKTTSQSRDNFAVPSSSRSLHKKRKCKKRRNFKWDTGNISEASESSIDEALKDYMENVMHFSDSDDISVSQRIQRLTMPLSSNFVPSVESDSVTETFSPIRPQRRRKKHKSMLVDLETNASPPPSTSHTRSYRQIQTRQSASMNSNLLHVDPQTMNSGGSPREDFYPGKRKRSSKSRSDHNGDGGKPDKDSNMDTGTCSQESTSSSLSSSSDSDGLTTNDEGKEADDEQSDFFHEPGPACGIPGIIPWWENQQEGNQEELESEKQFQQILNGTFEHLPKSSQLAFRARVTQFNGKIWKTNEIWKKKIEAKGSRIYCIQIFTRSTKLDNNARKTFSCLAI</sequence>